<accession>A0A1A8XRB2</accession>
<protein>
    <submittedName>
        <fullName evidence="4">Alkaline phosphatase</fullName>
    </submittedName>
</protein>
<organism evidence="4 5">
    <name type="scientific">Candidatus Accumulibacter aalborgensis</name>
    <dbReference type="NCBI Taxonomy" id="1860102"/>
    <lineage>
        <taxon>Bacteria</taxon>
        <taxon>Pseudomonadati</taxon>
        <taxon>Pseudomonadota</taxon>
        <taxon>Betaproteobacteria</taxon>
        <taxon>Candidatus Accumulibacter</taxon>
    </lineage>
</organism>
<evidence type="ECO:0000256" key="2">
    <source>
        <dbReference type="SAM" id="SignalP"/>
    </source>
</evidence>
<sequence>MHLQRLLAWCALAPLLAGAETLLAPPAVLLAAGDIADCGPGATATANLLDTHPGLVLAVGDLAYPRGSGDDFRKCFAPTWGRFLSRMKAVPGNHEYMTAGAQPYFSALGGVAGPLRKGYYSLDYHGWHLIALNSHIPMSANSPQAAWLKADVAQTTARCRLAFVHLPRFSSGEGGDNDSTDALWKTLAAGGVSIVIAGHDHLYERFALLNSDGSPDEREGMRGFTVGTGGATLDMQPLWTRRHSEKLITGRWGVLKLELGNDSYRWAFLDTNGQVSDSGQSKCRTR</sequence>
<dbReference type="PANTHER" id="PTHR22953:SF153">
    <property type="entry name" value="PURPLE ACID PHOSPHATASE"/>
    <property type="match status" value="1"/>
</dbReference>
<dbReference type="AlphaFoldDB" id="A0A1A8XRB2"/>
<dbReference type="Pfam" id="PF00149">
    <property type="entry name" value="Metallophos"/>
    <property type="match status" value="1"/>
</dbReference>
<feature type="chain" id="PRO_5008381699" evidence="2">
    <location>
        <begin position="20"/>
        <end position="286"/>
    </location>
</feature>
<dbReference type="InterPro" id="IPR029052">
    <property type="entry name" value="Metallo-depent_PP-like"/>
</dbReference>
<feature type="domain" description="Calcineurin-like phosphoesterase" evidence="3">
    <location>
        <begin position="37"/>
        <end position="202"/>
    </location>
</feature>
<dbReference type="InterPro" id="IPR004843">
    <property type="entry name" value="Calcineurin-like_PHP"/>
</dbReference>
<keyword evidence="1 2" id="KW-0732">Signal</keyword>
<reference evidence="4 5" key="1">
    <citation type="submission" date="2016-06" db="EMBL/GenBank/DDBJ databases">
        <authorList>
            <person name="Kjaerup R.B."/>
            <person name="Dalgaard T.S."/>
            <person name="Juul-Madsen H.R."/>
        </authorList>
    </citation>
    <scope>NUCLEOTIDE SEQUENCE [LARGE SCALE GENOMIC DNA]</scope>
    <source>
        <strain evidence="4">3</strain>
    </source>
</reference>
<dbReference type="PANTHER" id="PTHR22953">
    <property type="entry name" value="ACID PHOSPHATASE RELATED"/>
    <property type="match status" value="1"/>
</dbReference>
<evidence type="ECO:0000259" key="3">
    <source>
        <dbReference type="Pfam" id="PF00149"/>
    </source>
</evidence>
<proteinExistence type="predicted"/>
<dbReference type="SUPFAM" id="SSF56300">
    <property type="entry name" value="Metallo-dependent phosphatases"/>
    <property type="match status" value="1"/>
</dbReference>
<dbReference type="STRING" id="1860102.ACCAA_480028"/>
<dbReference type="Gene3D" id="3.60.21.10">
    <property type="match status" value="1"/>
</dbReference>
<dbReference type="Proteomes" id="UP000199169">
    <property type="component" value="Unassembled WGS sequence"/>
</dbReference>
<name>A0A1A8XRB2_9PROT</name>
<dbReference type="GO" id="GO:0003993">
    <property type="term" value="F:acid phosphatase activity"/>
    <property type="evidence" value="ECO:0007669"/>
    <property type="project" value="InterPro"/>
</dbReference>
<dbReference type="RefSeq" id="WP_186407816.1">
    <property type="nucleotide sequence ID" value="NZ_FLQX01000125.1"/>
</dbReference>
<evidence type="ECO:0000256" key="1">
    <source>
        <dbReference type="ARBA" id="ARBA00022729"/>
    </source>
</evidence>
<feature type="signal peptide" evidence="2">
    <location>
        <begin position="1"/>
        <end position="19"/>
    </location>
</feature>
<evidence type="ECO:0000313" key="5">
    <source>
        <dbReference type="Proteomes" id="UP000199169"/>
    </source>
</evidence>
<dbReference type="InterPro" id="IPR039331">
    <property type="entry name" value="PAPs-like"/>
</dbReference>
<evidence type="ECO:0000313" key="4">
    <source>
        <dbReference type="EMBL" id="SBT07669.1"/>
    </source>
</evidence>
<dbReference type="EMBL" id="FLQX01000125">
    <property type="protein sequence ID" value="SBT07669.1"/>
    <property type="molecule type" value="Genomic_DNA"/>
</dbReference>
<gene>
    <name evidence="4" type="ORF">ACCAA_480028</name>
</gene>
<keyword evidence="5" id="KW-1185">Reference proteome</keyword>